<name>A0A7M1RZW2_9CAUD</name>
<protein>
    <submittedName>
        <fullName evidence="1">Uncharacterized protein</fullName>
    </submittedName>
</protein>
<keyword evidence="2" id="KW-1185">Reference proteome</keyword>
<organism evidence="1 2">
    <name type="scientific">uncultured phage cr128_1</name>
    <dbReference type="NCBI Taxonomy" id="2772076"/>
    <lineage>
        <taxon>Viruses</taxon>
        <taxon>Duplodnaviria</taxon>
        <taxon>Heunggongvirae</taxon>
        <taxon>Uroviricota</taxon>
        <taxon>Caudoviricetes</taxon>
        <taxon>Crassvirales</taxon>
        <taxon>Steigviridae</taxon>
        <taxon>Asinivirinae</taxon>
        <taxon>Mahlunavirus</taxon>
        <taxon>Mahlunavirus rarus</taxon>
    </lineage>
</organism>
<dbReference type="EMBL" id="MT774392">
    <property type="protein sequence ID" value="QOR59674.1"/>
    <property type="molecule type" value="Genomic_DNA"/>
</dbReference>
<proteinExistence type="predicted"/>
<sequence length="90" mass="10690">MSSTPVDRIRKLIGLLPEKDIHLGYKFLDNRDFYSLKELVDSAINKIRMDRRKENPRPEYLKIDLDSLNVLKSEVDVYLMQLDFPSDLEY</sequence>
<accession>A0A7M1RZW2</accession>
<dbReference type="GeneID" id="65130284"/>
<evidence type="ECO:0000313" key="1">
    <source>
        <dbReference type="EMBL" id="QOR59674.1"/>
    </source>
</evidence>
<dbReference type="Proteomes" id="UP000594055">
    <property type="component" value="Segment"/>
</dbReference>
<dbReference type="RefSeq" id="YP_010111832.1">
    <property type="nucleotide sequence ID" value="NC_055885.1"/>
</dbReference>
<evidence type="ECO:0000313" key="2">
    <source>
        <dbReference type="Proteomes" id="UP000594055"/>
    </source>
</evidence>
<dbReference type="KEGG" id="vg:65130284"/>
<reference evidence="1 2" key="1">
    <citation type="submission" date="2020-07" db="EMBL/GenBank/DDBJ databases">
        <title>Taxonomic proposal: Crassvirales, a new order of highly abundant and diverse bacterial viruses.</title>
        <authorList>
            <person name="Shkoporov A.N."/>
            <person name="Stockdale S.R."/>
            <person name="Guerin E."/>
            <person name="Ross R.P."/>
            <person name="Hill C."/>
        </authorList>
    </citation>
    <scope>NUCLEOTIDE SEQUENCE [LARGE SCALE GENOMIC DNA]</scope>
</reference>